<gene>
    <name evidence="1" type="ORF">PISMIDRAFT_37439</name>
</gene>
<sequence>YMLKDESNILYCKANALYWAKALLQMTYRFIDHSLDAAKLPPPYEIPHLHFMDASLLFTYLEVPLATMERAGQLVKPSRIVNVTYLIEEFIPVSSGDEFVKYIHNGDATPCFLLDEKAEGIVDFLAFTQHVQYIKTGSQVYISDYQGMC</sequence>
<reference evidence="2" key="2">
    <citation type="submission" date="2015-01" db="EMBL/GenBank/DDBJ databases">
        <title>Evolutionary Origins and Diversification of the Mycorrhizal Mutualists.</title>
        <authorList>
            <consortium name="DOE Joint Genome Institute"/>
            <consortium name="Mycorrhizal Genomics Consortium"/>
            <person name="Kohler A."/>
            <person name="Kuo A."/>
            <person name="Nagy L.G."/>
            <person name="Floudas D."/>
            <person name="Copeland A."/>
            <person name="Barry K.W."/>
            <person name="Cichocki N."/>
            <person name="Veneault-Fourrey C."/>
            <person name="LaButti K."/>
            <person name="Lindquist E.A."/>
            <person name="Lipzen A."/>
            <person name="Lundell T."/>
            <person name="Morin E."/>
            <person name="Murat C."/>
            <person name="Riley R."/>
            <person name="Ohm R."/>
            <person name="Sun H."/>
            <person name="Tunlid A."/>
            <person name="Henrissat B."/>
            <person name="Grigoriev I.V."/>
            <person name="Hibbett D.S."/>
            <person name="Martin F."/>
        </authorList>
    </citation>
    <scope>NUCLEOTIDE SEQUENCE [LARGE SCALE GENOMIC DNA]</scope>
    <source>
        <strain evidence="2">441</strain>
    </source>
</reference>
<keyword evidence="2" id="KW-1185">Reference proteome</keyword>
<dbReference type="EMBL" id="KN833881">
    <property type="protein sequence ID" value="KIK15670.1"/>
    <property type="molecule type" value="Genomic_DNA"/>
</dbReference>
<dbReference type="AlphaFoldDB" id="A0A0C9XTI0"/>
<feature type="non-terminal residue" evidence="1">
    <location>
        <position position="149"/>
    </location>
</feature>
<evidence type="ECO:0000313" key="1">
    <source>
        <dbReference type="EMBL" id="KIK15670.1"/>
    </source>
</evidence>
<dbReference type="HOGENOM" id="CLU_073913_3_0_1"/>
<dbReference type="Gene3D" id="3.20.200.10">
    <property type="entry name" value="MHCK/EF2 kinase"/>
    <property type="match status" value="1"/>
</dbReference>
<evidence type="ECO:0008006" key="3">
    <source>
        <dbReference type="Google" id="ProtNLM"/>
    </source>
</evidence>
<reference evidence="1 2" key="1">
    <citation type="submission" date="2014-04" db="EMBL/GenBank/DDBJ databases">
        <authorList>
            <consortium name="DOE Joint Genome Institute"/>
            <person name="Kuo A."/>
            <person name="Kohler A."/>
            <person name="Costa M.D."/>
            <person name="Nagy L.G."/>
            <person name="Floudas D."/>
            <person name="Copeland A."/>
            <person name="Barry K.W."/>
            <person name="Cichocki N."/>
            <person name="Veneault-Fourrey C."/>
            <person name="LaButti K."/>
            <person name="Lindquist E.A."/>
            <person name="Lipzen A."/>
            <person name="Lundell T."/>
            <person name="Morin E."/>
            <person name="Murat C."/>
            <person name="Sun H."/>
            <person name="Tunlid A."/>
            <person name="Henrissat B."/>
            <person name="Grigoriev I.V."/>
            <person name="Hibbett D.S."/>
            <person name="Martin F."/>
            <person name="Nordberg H.P."/>
            <person name="Cantor M.N."/>
            <person name="Hua S.X."/>
        </authorList>
    </citation>
    <scope>NUCLEOTIDE SEQUENCE [LARGE SCALE GENOMIC DNA]</scope>
    <source>
        <strain evidence="1 2">441</strain>
    </source>
</reference>
<feature type="non-terminal residue" evidence="1">
    <location>
        <position position="1"/>
    </location>
</feature>
<evidence type="ECO:0000313" key="2">
    <source>
        <dbReference type="Proteomes" id="UP000054018"/>
    </source>
</evidence>
<proteinExistence type="predicted"/>
<accession>A0A0C9XTI0</accession>
<name>A0A0C9XTI0_9AGAM</name>
<protein>
    <recommendedName>
        <fullName evidence="3">Alpha-type protein kinase domain-containing protein</fullName>
    </recommendedName>
</protein>
<organism evidence="1 2">
    <name type="scientific">Pisolithus microcarpus 441</name>
    <dbReference type="NCBI Taxonomy" id="765257"/>
    <lineage>
        <taxon>Eukaryota</taxon>
        <taxon>Fungi</taxon>
        <taxon>Dikarya</taxon>
        <taxon>Basidiomycota</taxon>
        <taxon>Agaricomycotina</taxon>
        <taxon>Agaricomycetes</taxon>
        <taxon>Agaricomycetidae</taxon>
        <taxon>Boletales</taxon>
        <taxon>Sclerodermatineae</taxon>
        <taxon>Pisolithaceae</taxon>
        <taxon>Pisolithus</taxon>
    </lineage>
</organism>
<dbReference type="OrthoDB" id="301415at2759"/>
<dbReference type="Proteomes" id="UP000054018">
    <property type="component" value="Unassembled WGS sequence"/>
</dbReference>